<evidence type="ECO:0000256" key="3">
    <source>
        <dbReference type="ARBA" id="ARBA00022833"/>
    </source>
</evidence>
<dbReference type="SUPFAM" id="SSF51556">
    <property type="entry name" value="Metallo-dependent hydrolases"/>
    <property type="match status" value="1"/>
</dbReference>
<dbReference type="GO" id="GO:0050270">
    <property type="term" value="F:S-adenosylhomocysteine deaminase activity"/>
    <property type="evidence" value="ECO:0007669"/>
    <property type="project" value="UniProtKB-UniRule"/>
</dbReference>
<dbReference type="Pfam" id="PF01979">
    <property type="entry name" value="Amidohydro_1"/>
    <property type="match status" value="1"/>
</dbReference>
<dbReference type="InterPro" id="IPR032466">
    <property type="entry name" value="Metal_Hydrolase"/>
</dbReference>
<dbReference type="PANTHER" id="PTHR43794:SF11">
    <property type="entry name" value="AMIDOHYDROLASE-RELATED DOMAIN-CONTAINING PROTEIN"/>
    <property type="match status" value="1"/>
</dbReference>
<dbReference type="Proteomes" id="UP000070163">
    <property type="component" value="Unassembled WGS sequence"/>
</dbReference>
<dbReference type="EC" id="3.5.4.31" evidence="4"/>
<feature type="binding site" evidence="4">
    <location>
        <position position="191"/>
    </location>
    <ligand>
        <name>substrate</name>
    </ligand>
</feature>
<organism evidence="6 7">
    <name type="scientific">candidate division MSBL1 archaeon SCGC-AAA259A05</name>
    <dbReference type="NCBI Taxonomy" id="1698259"/>
    <lineage>
        <taxon>Archaea</taxon>
        <taxon>Methanobacteriati</taxon>
        <taxon>Methanobacteriota</taxon>
        <taxon>candidate division MSBL1</taxon>
    </lineage>
</organism>
<feature type="binding site" evidence="4">
    <location>
        <position position="306"/>
    </location>
    <ligand>
        <name>Zn(2+)</name>
        <dbReference type="ChEBI" id="CHEBI:29105"/>
    </ligand>
</feature>
<dbReference type="CDD" id="cd01298">
    <property type="entry name" value="ATZ_TRZ_like"/>
    <property type="match status" value="1"/>
</dbReference>
<dbReference type="InterPro" id="IPR050287">
    <property type="entry name" value="MTA/SAH_deaminase"/>
</dbReference>
<dbReference type="EC" id="3.5.4.28" evidence="4"/>
<comment type="catalytic activity">
    <reaction evidence="4">
        <text>S-adenosyl-L-homocysteine + H2O + H(+) = S-inosyl-L-homocysteine + NH4(+)</text>
        <dbReference type="Rhea" id="RHEA:20716"/>
        <dbReference type="ChEBI" id="CHEBI:15377"/>
        <dbReference type="ChEBI" id="CHEBI:15378"/>
        <dbReference type="ChEBI" id="CHEBI:28938"/>
        <dbReference type="ChEBI" id="CHEBI:57856"/>
        <dbReference type="ChEBI" id="CHEBI:57985"/>
        <dbReference type="EC" id="3.5.4.28"/>
    </reaction>
</comment>
<dbReference type="InterPro" id="IPR011059">
    <property type="entry name" value="Metal-dep_hydrolase_composite"/>
</dbReference>
<dbReference type="GO" id="GO:0090614">
    <property type="term" value="F:5'-methylthioadenosine deaminase activity"/>
    <property type="evidence" value="ECO:0007669"/>
    <property type="project" value="UniProtKB-UniRule"/>
</dbReference>
<dbReference type="PANTHER" id="PTHR43794">
    <property type="entry name" value="AMINOHYDROLASE SSNA-RELATED"/>
    <property type="match status" value="1"/>
</dbReference>
<dbReference type="Gene3D" id="3.20.20.140">
    <property type="entry name" value="Metal-dependent hydrolases"/>
    <property type="match status" value="1"/>
</dbReference>
<protein>
    <recommendedName>
        <fullName evidence="4">5-methylthioadenosine/S-adenosylhomocysteine deaminase</fullName>
        <shortName evidence="4">MTA/SAH deaminase</shortName>
        <ecNumber evidence="4">3.5.4.28</ecNumber>
        <ecNumber evidence="4">3.5.4.31</ecNumber>
    </recommendedName>
</protein>
<sequence length="443" mass="49280">MEEVDLLIKHGKILTQNSEDRIINDGIIAINDNTILDLGNFKDMEGLYEGEKRINAQNKLIIPGLVNTHTHLAMNLLRGFGEGVPLQKWLDDYIFPVEEKFVNEEFVYLGSVLAGLESIKYGITSVVDMYYFEDKVAEALKKIGLRGVPSYSILDKSTPDSNNPEEAISNAKNFIKEWKNDELITPGIAPHSIYNTSEDLLLKTKKMSDKFNIPLSIHLAENKREVSEVKDRFGYSPVNYLDKIGILDSNVIAAHCVHVNDEEIKILKNSGTNVAHCPISNLKLSSGISPVGKMSNKGINVSLGTDGSASNNNLNLWEEIKTSILLQNIKCKEHNFNVSDTFFMSTGGGAKSIGLSQELGSLEEGKLADLVVLNSSSLEWFPCYNVKSNLVFSINGCDVEYVIINGKIVYENGEFKTIAKEEIIEKSRRIVEKVESFSGNKKH</sequence>
<evidence type="ECO:0000256" key="1">
    <source>
        <dbReference type="ARBA" id="ARBA00022723"/>
    </source>
</evidence>
<reference evidence="6 7" key="1">
    <citation type="journal article" date="2016" name="Sci. Rep.">
        <title>Metabolic traits of an uncultured archaeal lineage -MSBL1- from brine pools of the Red Sea.</title>
        <authorList>
            <person name="Mwirichia R."/>
            <person name="Alam I."/>
            <person name="Rashid M."/>
            <person name="Vinu M."/>
            <person name="Ba-Alawi W."/>
            <person name="Anthony Kamau A."/>
            <person name="Kamanda Ngugi D."/>
            <person name="Goker M."/>
            <person name="Klenk H.P."/>
            <person name="Bajic V."/>
            <person name="Stingl U."/>
        </authorList>
    </citation>
    <scope>NUCLEOTIDE SEQUENCE [LARGE SCALE GENOMIC DNA]</scope>
    <source>
        <strain evidence="6">SCGC-AAA259A05</strain>
    </source>
</reference>
<evidence type="ECO:0000256" key="2">
    <source>
        <dbReference type="ARBA" id="ARBA00022801"/>
    </source>
</evidence>
<evidence type="ECO:0000313" key="6">
    <source>
        <dbReference type="EMBL" id="KXA91493.1"/>
    </source>
</evidence>
<proteinExistence type="inferred from homology"/>
<keyword evidence="2 4" id="KW-0378">Hydrolase</keyword>
<keyword evidence="1 4" id="KW-0479">Metal-binding</keyword>
<comment type="caution">
    <text evidence="4">Lacks conserved residue(s) required for the propagation of feature annotation.</text>
</comment>
<comment type="similarity">
    <text evidence="4">Belongs to the metallo-dependent hydrolases superfamily. MTA/SAH deaminase family.</text>
</comment>
<feature type="binding site" evidence="4">
    <location>
        <position position="98"/>
    </location>
    <ligand>
        <name>substrate</name>
    </ligand>
</feature>
<feature type="binding site" evidence="4">
    <location>
        <position position="71"/>
    </location>
    <ligand>
        <name>Zn(2+)</name>
        <dbReference type="ChEBI" id="CHEBI:29105"/>
    </ligand>
</feature>
<keyword evidence="7" id="KW-1185">Reference proteome</keyword>
<evidence type="ECO:0000259" key="5">
    <source>
        <dbReference type="Pfam" id="PF01979"/>
    </source>
</evidence>
<dbReference type="Gene3D" id="2.30.40.10">
    <property type="entry name" value="Urease, subunit C, domain 1"/>
    <property type="match status" value="1"/>
</dbReference>
<comment type="cofactor">
    <cofactor evidence="4">
        <name>Zn(2+)</name>
        <dbReference type="ChEBI" id="CHEBI:29105"/>
    </cofactor>
    <text evidence="4">Binds 1 zinc ion per subunit.</text>
</comment>
<comment type="catalytic activity">
    <reaction evidence="4">
        <text>S-methyl-5'-thioadenosine + H2O + H(+) = S-methyl-5'-thioinosine + NH4(+)</text>
        <dbReference type="Rhea" id="RHEA:25025"/>
        <dbReference type="ChEBI" id="CHEBI:15377"/>
        <dbReference type="ChEBI" id="CHEBI:15378"/>
        <dbReference type="ChEBI" id="CHEBI:17509"/>
        <dbReference type="ChEBI" id="CHEBI:28938"/>
        <dbReference type="ChEBI" id="CHEBI:48595"/>
        <dbReference type="EC" id="3.5.4.31"/>
    </reaction>
</comment>
<dbReference type="FunFam" id="3.20.20.140:FF:000014">
    <property type="entry name" value="5-methylthioadenosine/S-adenosylhomocysteine deaminase"/>
    <property type="match status" value="1"/>
</dbReference>
<feature type="binding site" evidence="4">
    <location>
        <position position="69"/>
    </location>
    <ligand>
        <name>Zn(2+)</name>
        <dbReference type="ChEBI" id="CHEBI:29105"/>
    </ligand>
</feature>
<evidence type="ECO:0000313" key="7">
    <source>
        <dbReference type="Proteomes" id="UP000070163"/>
    </source>
</evidence>
<dbReference type="EMBL" id="LHXJ01000007">
    <property type="protein sequence ID" value="KXA91493.1"/>
    <property type="molecule type" value="Genomic_DNA"/>
</dbReference>
<dbReference type="HAMAP" id="MF_01281">
    <property type="entry name" value="MTA_SAH_deamin"/>
    <property type="match status" value="1"/>
</dbReference>
<dbReference type="GO" id="GO:0046872">
    <property type="term" value="F:metal ion binding"/>
    <property type="evidence" value="ECO:0007669"/>
    <property type="project" value="UniProtKB-KW"/>
</dbReference>
<comment type="function">
    <text evidence="4">Catalyzes the deamination of 5-methylthioadenosine and S-adenosyl-L-homocysteine into 5-methylthioinosine and S-inosyl-L-homocysteine, respectively. Is also able to deaminate adenosine.</text>
</comment>
<dbReference type="InterPro" id="IPR023512">
    <property type="entry name" value="Deaminase_MtaD/DadD"/>
</dbReference>
<gene>
    <name evidence="4" type="primary">mtaD</name>
    <name evidence="6" type="ORF">AKJ57_00955</name>
</gene>
<dbReference type="AlphaFoldDB" id="A0A133UBF6"/>
<feature type="binding site" evidence="4">
    <location>
        <position position="221"/>
    </location>
    <ligand>
        <name>substrate</name>
    </ligand>
</feature>
<feature type="binding site" evidence="4">
    <location>
        <position position="306"/>
    </location>
    <ligand>
        <name>substrate</name>
    </ligand>
</feature>
<name>A0A133UBF6_9EURY</name>
<feature type="domain" description="Amidohydrolase-related" evidence="5">
    <location>
        <begin position="61"/>
        <end position="409"/>
    </location>
</feature>
<keyword evidence="3 4" id="KW-0862">Zinc</keyword>
<dbReference type="SUPFAM" id="SSF51338">
    <property type="entry name" value="Composite domain of metallo-dependent hydrolases"/>
    <property type="match status" value="1"/>
</dbReference>
<evidence type="ECO:0000256" key="4">
    <source>
        <dbReference type="HAMAP-Rule" id="MF_01281"/>
    </source>
</evidence>
<feature type="binding site" evidence="4">
    <location>
        <position position="218"/>
    </location>
    <ligand>
        <name>Zn(2+)</name>
        <dbReference type="ChEBI" id="CHEBI:29105"/>
    </ligand>
</feature>
<dbReference type="InterPro" id="IPR006680">
    <property type="entry name" value="Amidohydro-rel"/>
</dbReference>
<accession>A0A133UBF6</accession>
<comment type="caution">
    <text evidence="6">The sequence shown here is derived from an EMBL/GenBank/DDBJ whole genome shotgun (WGS) entry which is preliminary data.</text>
</comment>